<evidence type="ECO:0000256" key="4">
    <source>
        <dbReference type="ARBA" id="ARBA00022801"/>
    </source>
</evidence>
<evidence type="ECO:0000256" key="3">
    <source>
        <dbReference type="ARBA" id="ARBA00022723"/>
    </source>
</evidence>
<evidence type="ECO:0000313" key="15">
    <source>
        <dbReference type="WBParaSite" id="TREG1_115080.1"/>
    </source>
</evidence>
<dbReference type="Pfam" id="PF09261">
    <property type="entry name" value="Alpha-mann_mid"/>
    <property type="match status" value="1"/>
</dbReference>
<dbReference type="GO" id="GO:0006013">
    <property type="term" value="P:mannose metabolic process"/>
    <property type="evidence" value="ECO:0007669"/>
    <property type="project" value="InterPro"/>
</dbReference>
<evidence type="ECO:0000256" key="1">
    <source>
        <dbReference type="ARBA" id="ARBA00001947"/>
    </source>
</evidence>
<evidence type="ECO:0000256" key="11">
    <source>
        <dbReference type="ARBA" id="ARBA00093232"/>
    </source>
</evidence>
<accession>A0AA85IZ64</accession>
<dbReference type="GO" id="GO:0000139">
    <property type="term" value="C:Golgi membrane"/>
    <property type="evidence" value="ECO:0007669"/>
    <property type="project" value="TreeGrafter"/>
</dbReference>
<dbReference type="Gene3D" id="1.20.1270.50">
    <property type="entry name" value="Glycoside hydrolase family 38, central domain"/>
    <property type="match status" value="1"/>
</dbReference>
<dbReference type="InterPro" id="IPR037094">
    <property type="entry name" value="Glyco_hydro_38_cen_sf"/>
</dbReference>
<keyword evidence="7" id="KW-0326">Glycosidase</keyword>
<dbReference type="InterPro" id="IPR050843">
    <property type="entry name" value="Glycosyl_Hydrlase_38"/>
</dbReference>
<dbReference type="InterPro" id="IPR028995">
    <property type="entry name" value="Glyco_hydro_57/38_cen_sf"/>
</dbReference>
<dbReference type="WBParaSite" id="TREG1_115080.2">
    <property type="protein sequence ID" value="TREG1_115080.2"/>
    <property type="gene ID" value="TREG1_115080"/>
</dbReference>
<dbReference type="Proteomes" id="UP000050795">
    <property type="component" value="Unassembled WGS sequence"/>
</dbReference>
<evidence type="ECO:0000256" key="5">
    <source>
        <dbReference type="ARBA" id="ARBA00022833"/>
    </source>
</evidence>
<reference evidence="15 16" key="2">
    <citation type="submission" date="2023-11" db="UniProtKB">
        <authorList>
            <consortium name="WormBaseParasite"/>
        </authorList>
    </citation>
    <scope>IDENTIFICATION</scope>
</reference>
<dbReference type="CDD" id="cd10809">
    <property type="entry name" value="GH38N_AMII_GMII_SfManIII_like"/>
    <property type="match status" value="1"/>
</dbReference>
<organism evidence="14 16">
    <name type="scientific">Trichobilharzia regenti</name>
    <name type="common">Nasal bird schistosome</name>
    <dbReference type="NCBI Taxonomy" id="157069"/>
    <lineage>
        <taxon>Eukaryota</taxon>
        <taxon>Metazoa</taxon>
        <taxon>Spiralia</taxon>
        <taxon>Lophotrochozoa</taxon>
        <taxon>Platyhelminthes</taxon>
        <taxon>Trematoda</taxon>
        <taxon>Digenea</taxon>
        <taxon>Strigeidida</taxon>
        <taxon>Schistosomatoidea</taxon>
        <taxon>Schistosomatidae</taxon>
        <taxon>Trichobilharzia</taxon>
    </lineage>
</organism>
<dbReference type="InterPro" id="IPR011682">
    <property type="entry name" value="Glyco_hydro_38_C"/>
</dbReference>
<keyword evidence="6" id="KW-1015">Disulfide bond</keyword>
<dbReference type="EC" id="3.2.1.114" evidence="9"/>
<dbReference type="AlphaFoldDB" id="A0AA85IZ64"/>
<reference evidence="14" key="1">
    <citation type="submission" date="2022-06" db="EMBL/GenBank/DDBJ databases">
        <authorList>
            <person name="Berger JAMES D."/>
            <person name="Berger JAMES D."/>
        </authorList>
    </citation>
    <scope>NUCLEOTIDE SEQUENCE [LARGE SCALE GENOMIC DNA]</scope>
</reference>
<feature type="transmembrane region" description="Helical" evidence="12">
    <location>
        <begin position="9"/>
        <end position="28"/>
    </location>
</feature>
<evidence type="ECO:0000256" key="6">
    <source>
        <dbReference type="ARBA" id="ARBA00023157"/>
    </source>
</evidence>
<dbReference type="GO" id="GO:0046872">
    <property type="term" value="F:metal ion binding"/>
    <property type="evidence" value="ECO:0007669"/>
    <property type="project" value="UniProtKB-KW"/>
</dbReference>
<keyword evidence="14" id="KW-1185">Reference proteome</keyword>
<dbReference type="SUPFAM" id="SSF74650">
    <property type="entry name" value="Galactose mutarotase-like"/>
    <property type="match status" value="1"/>
</dbReference>
<dbReference type="InterPro" id="IPR011013">
    <property type="entry name" value="Gal_mutarotase_sf_dom"/>
</dbReference>
<keyword evidence="5" id="KW-0862">Zinc</keyword>
<evidence type="ECO:0000256" key="9">
    <source>
        <dbReference type="ARBA" id="ARBA00066412"/>
    </source>
</evidence>
<keyword evidence="12" id="KW-0812">Transmembrane</keyword>
<dbReference type="SMART" id="SM00872">
    <property type="entry name" value="Alpha-mann_mid"/>
    <property type="match status" value="1"/>
</dbReference>
<keyword evidence="4" id="KW-0378">Hydrolase</keyword>
<dbReference type="Pfam" id="PF01074">
    <property type="entry name" value="Glyco_hydro_38N"/>
    <property type="match status" value="1"/>
</dbReference>
<comment type="cofactor">
    <cofactor evidence="1">
        <name>Zn(2+)</name>
        <dbReference type="ChEBI" id="CHEBI:29105"/>
    </cofactor>
</comment>
<dbReference type="InterPro" id="IPR000602">
    <property type="entry name" value="Glyco_hydro_38_N"/>
</dbReference>
<dbReference type="InterPro" id="IPR011330">
    <property type="entry name" value="Glyco_hydro/deAcase_b/a-brl"/>
</dbReference>
<keyword evidence="12" id="KW-1133">Transmembrane helix</keyword>
<dbReference type="PANTHER" id="PTHR11607">
    <property type="entry name" value="ALPHA-MANNOSIDASE"/>
    <property type="match status" value="1"/>
</dbReference>
<comment type="catalytic activity">
    <reaction evidence="11">
        <text>N(4)-{beta-D-GlcNAc-(1-&gt;2)-alpha-D-Man-(1-&gt;3)-[alpha-D-Man-(1-&gt;3)-[alpha-D-Man-(1-&gt;6)]-alpha-D-Man-(1-&gt;6)]-beta-D-Man-(1-&gt;4)-beta-D-GlcNAc-(1-&gt;4)-beta-D-GlcNAc}-L-asparaginyl-[protein] + 2 H2O = 2 alpha-D-mannopyranose + an N(4)-{beta-D-GlcNAc-(1-&gt;2)-alpha-D-Man-(1-&gt;3)-[alpha-D-Man-(1-&gt;6)]-beta-D-Man-(1-&gt;4)-beta-D-GlcNAc-(1-&gt;4)-beta-D-GlcNAc}-L-asparaginyl-[protein]</text>
        <dbReference type="Rhea" id="RHEA:56052"/>
        <dbReference type="Rhea" id="RHEA-COMP:14368"/>
        <dbReference type="Rhea" id="RHEA-COMP:14369"/>
        <dbReference type="ChEBI" id="CHEBI:15377"/>
        <dbReference type="ChEBI" id="CHEBI:28729"/>
        <dbReference type="ChEBI" id="CHEBI:60615"/>
        <dbReference type="ChEBI" id="CHEBI:60625"/>
        <dbReference type="EC" id="3.2.1.114"/>
    </reaction>
</comment>
<proteinExistence type="inferred from homology"/>
<name>A0AA85IZ64_TRIRE</name>
<sequence>MKLRLVRRLCLIMICTVVALYVVMQYYAEPREKNLVHLQRIVKDFREIPQNPLSMHWLTDPSILKKRPVENMKPDPSLVRNEQAMKSKLTLNNNDNDIRDNVVSTRGEQAKLETFQAPTCQRYDKLTVCNTTVQMGEVYNQLAFDNKPGGAWTQGFPISYNMDHWKDRPLEVFIVPFSHQDPGWRKTLENYFYTETKPNLDATLDILSEHKEARFVYSEISFLNLWLATLSEEQKQKFQRLLVNGQWEISSGGWVMPDEAVTNYYSIIDQFIEGHHWLLEHFDYRPNTTWSIDPFGQSSTMAYLAKKFGFSHMIINRVHYEVKKYLALQKALEFYWYQLWDSTKSHGMLAHMFPFFSYDIPHTCGPEPAICCQFDFIRMEKYNCPWHISPVRINSGNVAARAELLADQYRKKATLYNNNGLVLIPLGDDFRYISKHEWNLQLENYNQLIQYINSNSNYRMKIRFATISDYFTVLSERVNEAHSSLPAFFPSLSGDFFTYADRQHDYWSGYYNSRPYQKALSRLLESELRTAEILYTYARQSVGRKQNIVQLLPLISSLYENLTTVRRNLGLFQHHDAITGTAKPEVVLDYSNKLLKAVGAVRKVITLSSVYLLSLSSKLLNEEMSNRLPISSELKQQLLQLNDEYERFNENDYNINSNNNLPSFHSLEDHLHTHEFPQPILINFLITNPATEHSRRIYLFNPSTRNRTTIISLHVNGHYKNFQAKQIYSNRLESSTSEQQLTIQLQHTVIKYPSKQHQQQQQEQSISLLYLSPVKLFPLSFSCIELKLLSEPTMLLSSSSSSRPIEPVKPQLVPVIESGRMLTSINSQPLSIENTYIQLEFDPKTGYLQKMFNKLTQQSMDIKINFVQYKTPSNSESNSGPYLFISDGIANPMPQPKAYSYIKGDLVDTVIVYTKFVEHIVRLYKSPDIQSQFTEIENIVNIKVDTPTDIDLFMTIETNLVNENRVFYTDSNCFQFIERKYYDKIPLQGNIYPIACGAYIEQQEQTSLIKKRLNIFTSHSTGIVSPKIGQLNVWLDRRSSRDDARGIASNLHGDWIVQSKLYLFTEEIITSLDNEASKQTTIPGLTLFAQQILNYISQPVHKFLVNDHNLNKLLRQEYNLIPISGLQCDYELVTMKTFHNSKIPKSFHAAPNTQVGVIIRRYLPFCYATKLPLIDFYTQCFASRAENALNVKEFFNTLQVSHAIQTNLTLIPPSSSPSLSVNSNAYRMVELNEIHVKPMELEAYYLI</sequence>
<comment type="function">
    <text evidence="8">Catalyzes the first committed step in the biosynthesis of complex N-glycans. It controls conversion of high mannose to complex N-glycans; the final hydrolytic step in the N-glycan maturation pathway.</text>
</comment>
<dbReference type="FunFam" id="3.20.110.10:FF:000015">
    <property type="entry name" value="Alpha-mannosidase"/>
    <property type="match status" value="1"/>
</dbReference>
<dbReference type="WBParaSite" id="TREG1_115080.1">
    <property type="protein sequence ID" value="TREG1_115080.1"/>
    <property type="gene ID" value="TREG1_115080"/>
</dbReference>
<evidence type="ECO:0000256" key="7">
    <source>
        <dbReference type="ARBA" id="ARBA00023295"/>
    </source>
</evidence>
<dbReference type="GO" id="GO:0030246">
    <property type="term" value="F:carbohydrate binding"/>
    <property type="evidence" value="ECO:0007669"/>
    <property type="project" value="InterPro"/>
</dbReference>
<evidence type="ECO:0000313" key="16">
    <source>
        <dbReference type="WBParaSite" id="TREG1_115080.2"/>
    </source>
</evidence>
<keyword evidence="3" id="KW-0479">Metal-binding</keyword>
<dbReference type="FunFam" id="1.20.1270.50:FF:000001">
    <property type="entry name" value="Alpha-mannosidase"/>
    <property type="match status" value="1"/>
</dbReference>
<dbReference type="Gene3D" id="2.70.98.30">
    <property type="entry name" value="Golgi alpha-mannosidase II, domain 4"/>
    <property type="match status" value="1"/>
</dbReference>
<comment type="similarity">
    <text evidence="2">Belongs to the glycosyl hydrolase 38 family.</text>
</comment>
<evidence type="ECO:0000256" key="2">
    <source>
        <dbReference type="ARBA" id="ARBA00009792"/>
    </source>
</evidence>
<dbReference type="GO" id="GO:0006491">
    <property type="term" value="P:N-glycan processing"/>
    <property type="evidence" value="ECO:0007669"/>
    <property type="project" value="TreeGrafter"/>
</dbReference>
<keyword evidence="12" id="KW-0472">Membrane</keyword>
<evidence type="ECO:0000259" key="13">
    <source>
        <dbReference type="SMART" id="SM00872"/>
    </source>
</evidence>
<protein>
    <recommendedName>
        <fullName evidence="9">mannosyl-oligosaccharide 1,3-1,6-alpha-mannosidase</fullName>
        <ecNumber evidence="9">3.2.1.114</ecNumber>
    </recommendedName>
    <alternativeName>
        <fullName evidence="10">Mannosyl-oligosaccharide 1,3-1,6-alpha-mannosidase</fullName>
    </alternativeName>
</protein>
<dbReference type="InterPro" id="IPR015341">
    <property type="entry name" value="Glyco_hydro_38_cen"/>
</dbReference>
<dbReference type="SUPFAM" id="SSF88688">
    <property type="entry name" value="Families 57/38 glycoside transferase middle domain"/>
    <property type="match status" value="1"/>
</dbReference>
<dbReference type="Pfam" id="PF07748">
    <property type="entry name" value="Glyco_hydro_38C"/>
    <property type="match status" value="1"/>
</dbReference>
<dbReference type="SUPFAM" id="SSF88713">
    <property type="entry name" value="Glycoside hydrolase/deacetylase"/>
    <property type="match status" value="1"/>
</dbReference>
<feature type="domain" description="Glycoside hydrolase family 38 central" evidence="13">
    <location>
        <begin position="505"/>
        <end position="594"/>
    </location>
</feature>
<evidence type="ECO:0000256" key="12">
    <source>
        <dbReference type="SAM" id="Phobius"/>
    </source>
</evidence>
<evidence type="ECO:0000256" key="8">
    <source>
        <dbReference type="ARBA" id="ARBA00059516"/>
    </source>
</evidence>
<dbReference type="Gene3D" id="3.20.110.10">
    <property type="entry name" value="Glycoside hydrolase 38, N terminal domain"/>
    <property type="match status" value="1"/>
</dbReference>
<evidence type="ECO:0000256" key="10">
    <source>
        <dbReference type="ARBA" id="ARBA00083602"/>
    </source>
</evidence>
<evidence type="ECO:0000313" key="14">
    <source>
        <dbReference type="Proteomes" id="UP000050795"/>
    </source>
</evidence>
<dbReference type="InterPro" id="IPR027291">
    <property type="entry name" value="Glyco_hydro_38_N_sf"/>
</dbReference>
<dbReference type="GO" id="GO:0004572">
    <property type="term" value="F:mannosyl-oligosaccharide 1,3-1,6-alpha-mannosidase activity"/>
    <property type="evidence" value="ECO:0007669"/>
    <property type="project" value="UniProtKB-EC"/>
</dbReference>
<dbReference type="PANTHER" id="PTHR11607:SF3">
    <property type="entry name" value="LYSOSOMAL ALPHA-MANNOSIDASE"/>
    <property type="match status" value="1"/>
</dbReference>